<evidence type="ECO:0000256" key="2">
    <source>
        <dbReference type="ARBA" id="ARBA00023172"/>
    </source>
</evidence>
<comment type="similarity">
    <text evidence="3">Belongs to the prokaryotic Ku family.</text>
</comment>
<protein>
    <recommendedName>
        <fullName evidence="3">Non-homologous end joining protein Ku</fullName>
    </recommendedName>
</protein>
<evidence type="ECO:0000313" key="7">
    <source>
        <dbReference type="Proteomes" id="UP000004080"/>
    </source>
</evidence>
<reference evidence="6 7" key="1">
    <citation type="journal article" date="2012" name="J. Bacteriol.">
        <title>Genome of Bacillus macauensis ZFHKF-1, a Long-Chain-Forming Bacterium.</title>
        <authorList>
            <person name="Cai L."/>
            <person name="Zhang T."/>
        </authorList>
    </citation>
    <scope>NUCLEOTIDE SEQUENCE [LARGE SCALE GENOMIC DNA]</scope>
    <source>
        <strain evidence="6 7">ZFHKF-1</strain>
    </source>
</reference>
<dbReference type="PIRSF" id="PIRSF006493">
    <property type="entry name" value="Prok_Ku"/>
    <property type="match status" value="1"/>
</dbReference>
<evidence type="ECO:0000259" key="5">
    <source>
        <dbReference type="SMART" id="SM00559"/>
    </source>
</evidence>
<evidence type="ECO:0000313" key="6">
    <source>
        <dbReference type="EMBL" id="EIT84558.1"/>
    </source>
</evidence>
<dbReference type="AlphaFoldDB" id="I8UCQ0"/>
<feature type="compositionally biased region" description="Basic residues" evidence="4">
    <location>
        <begin position="268"/>
        <end position="277"/>
    </location>
</feature>
<dbReference type="RefSeq" id="WP_007202988.1">
    <property type="nucleotide sequence ID" value="NZ_AKKV01000031.1"/>
</dbReference>
<feature type="region of interest" description="Disordered" evidence="4">
    <location>
        <begin position="252"/>
        <end position="277"/>
    </location>
</feature>
<keyword evidence="1 3" id="KW-0238">DNA-binding</keyword>
<comment type="function">
    <text evidence="3">With LigD forms a non-homologous end joining (NHEJ) DNA repair enzyme, which repairs dsDNA breaks with reduced fidelity. Binds linear dsDNA with 5'- and 3'- overhangs but not closed circular dsDNA nor ssDNA. Recruits and stimulates the ligase activity of LigD.</text>
</comment>
<keyword evidence="7" id="KW-1185">Reference proteome</keyword>
<name>I8UCQ0_9BACL</name>
<dbReference type="SMART" id="SM00559">
    <property type="entry name" value="Ku78"/>
    <property type="match status" value="1"/>
</dbReference>
<dbReference type="Proteomes" id="UP000004080">
    <property type="component" value="Unassembled WGS sequence"/>
</dbReference>
<evidence type="ECO:0000256" key="1">
    <source>
        <dbReference type="ARBA" id="ARBA00023125"/>
    </source>
</evidence>
<comment type="caution">
    <text evidence="6">The sequence shown here is derived from an EMBL/GenBank/DDBJ whole genome shotgun (WGS) entry which is preliminary data.</text>
</comment>
<dbReference type="NCBIfam" id="TIGR02772">
    <property type="entry name" value="Ku_bact"/>
    <property type="match status" value="1"/>
</dbReference>
<dbReference type="eggNOG" id="COG1273">
    <property type="taxonomic scope" value="Bacteria"/>
</dbReference>
<dbReference type="FunFam" id="2.40.290.10:FF:000004">
    <property type="entry name" value="Non-homologous end joining protein Ku"/>
    <property type="match status" value="1"/>
</dbReference>
<keyword evidence="2 3" id="KW-0233">DNA recombination</keyword>
<dbReference type="HAMAP" id="MF_01875">
    <property type="entry name" value="Prokaryotic_Ku"/>
    <property type="match status" value="1"/>
</dbReference>
<gene>
    <name evidence="3" type="primary">ku</name>
    <name evidence="6" type="ORF">A374_14560</name>
</gene>
<accession>I8UCQ0</accession>
<dbReference type="GO" id="GO:0006310">
    <property type="term" value="P:DNA recombination"/>
    <property type="evidence" value="ECO:0007669"/>
    <property type="project" value="UniProtKB-KW"/>
</dbReference>
<dbReference type="Gene3D" id="2.40.290.10">
    <property type="match status" value="1"/>
</dbReference>
<evidence type="ECO:0000256" key="3">
    <source>
        <dbReference type="HAMAP-Rule" id="MF_01875"/>
    </source>
</evidence>
<dbReference type="InterPro" id="IPR016194">
    <property type="entry name" value="SPOC-like_C_dom_sf"/>
</dbReference>
<dbReference type="PANTHER" id="PTHR41251">
    <property type="entry name" value="NON-HOMOLOGOUS END JOINING PROTEIN KU"/>
    <property type="match status" value="1"/>
</dbReference>
<comment type="subunit">
    <text evidence="3">Homodimer. Interacts with LigD.</text>
</comment>
<keyword evidence="3" id="KW-0227">DNA damage</keyword>
<dbReference type="GO" id="GO:0003690">
    <property type="term" value="F:double-stranded DNA binding"/>
    <property type="evidence" value="ECO:0007669"/>
    <property type="project" value="UniProtKB-UniRule"/>
</dbReference>
<proteinExistence type="inferred from homology"/>
<dbReference type="GO" id="GO:0006303">
    <property type="term" value="P:double-strand break repair via nonhomologous end joining"/>
    <property type="evidence" value="ECO:0007669"/>
    <property type="project" value="UniProtKB-UniRule"/>
</dbReference>
<dbReference type="SUPFAM" id="SSF100939">
    <property type="entry name" value="SPOC domain-like"/>
    <property type="match status" value="1"/>
</dbReference>
<organism evidence="6 7">
    <name type="scientific">Fictibacillus macauensis ZFHKF-1</name>
    <dbReference type="NCBI Taxonomy" id="1196324"/>
    <lineage>
        <taxon>Bacteria</taxon>
        <taxon>Bacillati</taxon>
        <taxon>Bacillota</taxon>
        <taxon>Bacilli</taxon>
        <taxon>Bacillales</taxon>
        <taxon>Fictibacillaceae</taxon>
        <taxon>Fictibacillus</taxon>
    </lineage>
</organism>
<dbReference type="Pfam" id="PF02735">
    <property type="entry name" value="Ku"/>
    <property type="match status" value="1"/>
</dbReference>
<dbReference type="CDD" id="cd00789">
    <property type="entry name" value="KU_like"/>
    <property type="match status" value="1"/>
</dbReference>
<dbReference type="PATRIC" id="fig|1196324.3.peg.2976"/>
<dbReference type="InterPro" id="IPR006164">
    <property type="entry name" value="DNA_bd_Ku70/Ku80"/>
</dbReference>
<dbReference type="EMBL" id="AKKV01000031">
    <property type="protein sequence ID" value="EIT84558.1"/>
    <property type="molecule type" value="Genomic_DNA"/>
</dbReference>
<evidence type="ECO:0000256" key="4">
    <source>
        <dbReference type="SAM" id="MobiDB-lite"/>
    </source>
</evidence>
<feature type="domain" description="Ku" evidence="5">
    <location>
        <begin position="54"/>
        <end position="182"/>
    </location>
</feature>
<dbReference type="STRING" id="1196324.A374_14560"/>
<dbReference type="InterPro" id="IPR009187">
    <property type="entry name" value="Prok_Ku"/>
</dbReference>
<sequence length="277" mass="31569">MPVHTMWKGTISFGLVSIPIKLFAATEDKDVKMRYLHTKCHSPIKYEKICPVCEENVSQDEIVKGYEYEPGKFVLIEKDELDQLSSKSNKAIEILDFISLAEIDPIYYNRSYFIGPGENGSKPFSLLKEAMDQSGKIGLAKITIRSKESLAVVRVYEKGLVMETIYYPDEVRNANHVPGLDELTEVNDKELKMAIQLIEQLTTTFEPQKYHDSYRDSLLQLIENKVAGKEVRIVSERPKTNVVDLMEALQASIDQSKETTQPPVQPQKKTKPKKRKA</sequence>
<dbReference type="PANTHER" id="PTHR41251:SF1">
    <property type="entry name" value="NON-HOMOLOGOUS END JOINING PROTEIN KU"/>
    <property type="match status" value="1"/>
</dbReference>
<keyword evidence="3" id="KW-0234">DNA repair</keyword>